<sequence length="185" mass="20746">MLPYLYAVAFFLFCVGADILWFQDLKKFYDYYRKLALGAARTCCAARPCYPGKKLNFHDSILESHEINDFKWCSYKLAVPWLLGVKIVLKAVSFRGLLTFVLWTKQTSHVTPPPTPPPDPPEEDRVIAVTSGGVGLLFIADTDCICGNLPVGLSNKMWVRMYQRAQGQAPGSVQYMLATETSVNN</sequence>
<accession>A0A9J5YW98</accession>
<evidence type="ECO:0000313" key="2">
    <source>
        <dbReference type="EMBL" id="KAG5604849.1"/>
    </source>
</evidence>
<protein>
    <submittedName>
        <fullName evidence="2">Uncharacterized protein</fullName>
    </submittedName>
</protein>
<comment type="caution">
    <text evidence="2">The sequence shown here is derived from an EMBL/GenBank/DDBJ whole genome shotgun (WGS) entry which is preliminary data.</text>
</comment>
<proteinExistence type="predicted"/>
<keyword evidence="3" id="KW-1185">Reference proteome</keyword>
<dbReference type="EMBL" id="JACXVP010000005">
    <property type="protein sequence ID" value="KAG5604849.1"/>
    <property type="molecule type" value="Genomic_DNA"/>
</dbReference>
<gene>
    <name evidence="2" type="ORF">H5410_026341</name>
</gene>
<organism evidence="2 3">
    <name type="scientific">Solanum commersonii</name>
    <name type="common">Commerson's wild potato</name>
    <name type="synonym">Commerson's nightshade</name>
    <dbReference type="NCBI Taxonomy" id="4109"/>
    <lineage>
        <taxon>Eukaryota</taxon>
        <taxon>Viridiplantae</taxon>
        <taxon>Streptophyta</taxon>
        <taxon>Embryophyta</taxon>
        <taxon>Tracheophyta</taxon>
        <taxon>Spermatophyta</taxon>
        <taxon>Magnoliopsida</taxon>
        <taxon>eudicotyledons</taxon>
        <taxon>Gunneridae</taxon>
        <taxon>Pentapetalae</taxon>
        <taxon>asterids</taxon>
        <taxon>lamiids</taxon>
        <taxon>Solanales</taxon>
        <taxon>Solanaceae</taxon>
        <taxon>Solanoideae</taxon>
        <taxon>Solaneae</taxon>
        <taxon>Solanum</taxon>
    </lineage>
</organism>
<name>A0A9J5YW98_SOLCO</name>
<evidence type="ECO:0000256" key="1">
    <source>
        <dbReference type="SAM" id="Phobius"/>
    </source>
</evidence>
<keyword evidence="1" id="KW-0812">Transmembrane</keyword>
<dbReference type="Proteomes" id="UP000824120">
    <property type="component" value="Chromosome 5"/>
</dbReference>
<keyword evidence="1" id="KW-0472">Membrane</keyword>
<reference evidence="2 3" key="1">
    <citation type="submission" date="2020-09" db="EMBL/GenBank/DDBJ databases">
        <title>De no assembly of potato wild relative species, Solanum commersonii.</title>
        <authorList>
            <person name="Cho K."/>
        </authorList>
    </citation>
    <scope>NUCLEOTIDE SEQUENCE [LARGE SCALE GENOMIC DNA]</scope>
    <source>
        <strain evidence="2">LZ3.2</strain>
        <tissue evidence="2">Leaf</tissue>
    </source>
</reference>
<keyword evidence="1" id="KW-1133">Transmembrane helix</keyword>
<dbReference type="AlphaFoldDB" id="A0A9J5YW98"/>
<feature type="transmembrane region" description="Helical" evidence="1">
    <location>
        <begin position="6"/>
        <end position="25"/>
    </location>
</feature>
<evidence type="ECO:0000313" key="3">
    <source>
        <dbReference type="Proteomes" id="UP000824120"/>
    </source>
</evidence>